<name>A0AAI9TA35_PENTH</name>
<dbReference type="AlphaFoldDB" id="A0AAI9TA35"/>
<gene>
    <name evidence="1" type="ORF">VN97_g10676</name>
</gene>
<evidence type="ECO:0000313" key="1">
    <source>
        <dbReference type="EMBL" id="KAJ9482749.1"/>
    </source>
</evidence>
<accession>A0AAI9TA35</accession>
<keyword evidence="2" id="KW-1185">Reference proteome</keyword>
<reference evidence="1" key="1">
    <citation type="submission" date="2015-06" db="EMBL/GenBank/DDBJ databases">
        <authorList>
            <person name="Nguyen H."/>
        </authorList>
    </citation>
    <scope>NUCLEOTIDE SEQUENCE</scope>
    <source>
        <strain evidence="1">DAOM 180753</strain>
    </source>
</reference>
<organism evidence="1 2">
    <name type="scientific">Penicillium thymicola</name>
    <dbReference type="NCBI Taxonomy" id="293382"/>
    <lineage>
        <taxon>Eukaryota</taxon>
        <taxon>Fungi</taxon>
        <taxon>Dikarya</taxon>
        <taxon>Ascomycota</taxon>
        <taxon>Pezizomycotina</taxon>
        <taxon>Eurotiomycetes</taxon>
        <taxon>Eurotiomycetidae</taxon>
        <taxon>Eurotiales</taxon>
        <taxon>Aspergillaceae</taxon>
        <taxon>Penicillium</taxon>
    </lineage>
</organism>
<reference evidence="1" key="2">
    <citation type="journal article" date="2016" name="Fungal Biol.">
        <title>Ochratoxin A production by Penicillium thymicola.</title>
        <authorList>
            <person name="Nguyen H.D.T."/>
            <person name="McMullin D.R."/>
            <person name="Ponomareva E."/>
            <person name="Riley R."/>
            <person name="Pomraning K.R."/>
            <person name="Baker S.E."/>
            <person name="Seifert K.A."/>
        </authorList>
    </citation>
    <scope>NUCLEOTIDE SEQUENCE</scope>
    <source>
        <strain evidence="1">DAOM 180753</strain>
    </source>
</reference>
<comment type="caution">
    <text evidence="1">The sequence shown here is derived from an EMBL/GenBank/DDBJ whole genome shotgun (WGS) entry which is preliminary data.</text>
</comment>
<sequence>MKITLPVFFLLELRYYRDNHKIWHTDPHDDRSIAIDSISVSLSLLLSFSSLSNSIIKNLSAWSLHQYSINRFYIRNSDLACRKSLH</sequence>
<dbReference type="Proteomes" id="UP001227192">
    <property type="component" value="Unassembled WGS sequence"/>
</dbReference>
<evidence type="ECO:0000313" key="2">
    <source>
        <dbReference type="Proteomes" id="UP001227192"/>
    </source>
</evidence>
<dbReference type="EMBL" id="LACB01000514">
    <property type="protein sequence ID" value="KAJ9482749.1"/>
    <property type="molecule type" value="Genomic_DNA"/>
</dbReference>
<protein>
    <submittedName>
        <fullName evidence="1">Uncharacterized protein</fullName>
    </submittedName>
</protein>
<proteinExistence type="predicted"/>